<proteinExistence type="predicted"/>
<dbReference type="AlphaFoldDB" id="A0AAW9SG39"/>
<reference evidence="2" key="1">
    <citation type="submission" date="2023-05" db="EMBL/GenBank/DDBJ databases">
        <authorList>
            <person name="Du J."/>
        </authorList>
    </citation>
    <scope>NUCLEOTIDE SEQUENCE</scope>
    <source>
        <strain evidence="2">UMB1064</strain>
    </source>
</reference>
<dbReference type="EMBL" id="JASOOY020000004">
    <property type="protein sequence ID" value="MEO3716209.1"/>
    <property type="molecule type" value="Genomic_DNA"/>
</dbReference>
<protein>
    <recommendedName>
        <fullName evidence="4">DUF4307 domain-containing protein</fullName>
    </recommendedName>
</protein>
<feature type="transmembrane region" description="Helical" evidence="1">
    <location>
        <begin position="20"/>
        <end position="41"/>
    </location>
</feature>
<keyword evidence="1" id="KW-0812">Transmembrane</keyword>
<name>A0AAW9SG39_CORAY</name>
<dbReference type="Proteomes" id="UP001223646">
    <property type="component" value="Unassembled WGS sequence"/>
</dbReference>
<reference evidence="2" key="2">
    <citation type="submission" date="2024-05" db="EMBL/GenBank/DDBJ databases">
        <authorList>
            <person name="Wolfe A."/>
        </authorList>
    </citation>
    <scope>NUCLEOTIDE SEQUENCE</scope>
    <source>
        <strain evidence="2">UMB1064</strain>
    </source>
</reference>
<evidence type="ECO:0000313" key="2">
    <source>
        <dbReference type="EMBL" id="MEO3716209.1"/>
    </source>
</evidence>
<keyword evidence="1" id="KW-0472">Membrane</keyword>
<accession>A0AAW9SG39</accession>
<keyword evidence="1" id="KW-1133">Transmembrane helix</keyword>
<comment type="caution">
    <text evidence="2">The sequence shown here is derived from an EMBL/GenBank/DDBJ whole genome shotgun (WGS) entry which is preliminary data.</text>
</comment>
<evidence type="ECO:0000313" key="3">
    <source>
        <dbReference type="Proteomes" id="UP001223646"/>
    </source>
</evidence>
<sequence length="133" mass="15020">MTFEDRTTQVPARKPFYKRWWFIVLTVLIVLALVFFGVVLYEAKRIAGDIDASVEDCKEQVIDRAKYPGGARIVDYEVEHSPVENSNHAVRVTGEADFPNGFGTPVRMTFECPNITVFGSGGHLLLDVYVHEK</sequence>
<organism evidence="2 3">
    <name type="scientific">Corynebacterium amycolatum</name>
    <dbReference type="NCBI Taxonomy" id="43765"/>
    <lineage>
        <taxon>Bacteria</taxon>
        <taxon>Bacillati</taxon>
        <taxon>Actinomycetota</taxon>
        <taxon>Actinomycetes</taxon>
        <taxon>Mycobacteriales</taxon>
        <taxon>Corynebacteriaceae</taxon>
        <taxon>Corynebacterium</taxon>
    </lineage>
</organism>
<evidence type="ECO:0008006" key="4">
    <source>
        <dbReference type="Google" id="ProtNLM"/>
    </source>
</evidence>
<gene>
    <name evidence="2" type="ORF">QP460_001200</name>
</gene>
<evidence type="ECO:0000256" key="1">
    <source>
        <dbReference type="SAM" id="Phobius"/>
    </source>
</evidence>
<dbReference type="RefSeq" id="WP_048735205.1">
    <property type="nucleotide sequence ID" value="NZ_JASOOY020000004.1"/>
</dbReference>